<organism evidence="2">
    <name type="scientific">Albugo laibachii Nc14</name>
    <dbReference type="NCBI Taxonomy" id="890382"/>
    <lineage>
        <taxon>Eukaryota</taxon>
        <taxon>Sar</taxon>
        <taxon>Stramenopiles</taxon>
        <taxon>Oomycota</taxon>
        <taxon>Peronosporomycetes</taxon>
        <taxon>Albuginales</taxon>
        <taxon>Albuginaceae</taxon>
        <taxon>Albugo</taxon>
    </lineage>
</organism>
<dbReference type="HOGENOM" id="CLU_033137_0_0_1"/>
<dbReference type="AlphaFoldDB" id="F0WRH1"/>
<reference evidence="2" key="2">
    <citation type="submission" date="2011-02" db="EMBL/GenBank/DDBJ databases">
        <authorList>
            <person name="MacLean D."/>
        </authorList>
    </citation>
    <scope>NUCLEOTIDE SEQUENCE</scope>
</reference>
<evidence type="ECO:0000313" key="2">
    <source>
        <dbReference type="EMBL" id="CCA23934.1"/>
    </source>
</evidence>
<sequence length="375" mass="42012">MPSSGVFKTIAEKLAVIAWIEEHGDGIPTWALKHFRDELNWKISGSQQKSATIVEEAVAPQSNGETEKTRAWRRLEARSSRSGGHYFSIKCSTSAPTKRRRLGAIHEPLQCVLMDETSVHFYDPKCQTVDLTGVRHVLLRSTGFVSMRVTVVLAFSALGKKLTPLVIWKGTKQGSKVQKIGTIYVMFQEREWVDSAVLSEWIDMMFPIVLDHGKGKFLVWDAMRAHISKATKAKCKAKEVGMCAIPGGLTSYLQAGDIGTYSSLKEKLSSFINSWKSSDKVDYTRGGNTRPSKNEAVAPWVALEWKDVPDTVVQKSVAAAGYSDGLTQCHIARHDVHGDMFRMNQLDRERHDFADVLLDQSLIYIIDEFTIEDYP</sequence>
<reference evidence="2" key="1">
    <citation type="journal article" date="2011" name="PLoS Biol.">
        <title>Gene gain and loss during evolution of obligate parasitism in the white rust pathogen of Arabidopsis thaliana.</title>
        <authorList>
            <person name="Kemen E."/>
            <person name="Gardiner A."/>
            <person name="Schultz-Larsen T."/>
            <person name="Kemen A.C."/>
            <person name="Balmuth A.L."/>
            <person name="Robert-Seilaniantz A."/>
            <person name="Bailey K."/>
            <person name="Holub E."/>
            <person name="Studholme D.J."/>
            <person name="Maclean D."/>
            <person name="Jones J.D."/>
        </authorList>
    </citation>
    <scope>NUCLEOTIDE SEQUENCE</scope>
</reference>
<name>F0WRH1_9STRA</name>
<dbReference type="EMBL" id="FR824259">
    <property type="protein sequence ID" value="CCA23934.1"/>
    <property type="molecule type" value="Genomic_DNA"/>
</dbReference>
<feature type="domain" description="DDE-1" evidence="1">
    <location>
        <begin position="148"/>
        <end position="313"/>
    </location>
</feature>
<dbReference type="InterPro" id="IPR004875">
    <property type="entry name" value="DDE_SF_endonuclease_dom"/>
</dbReference>
<evidence type="ECO:0000259" key="1">
    <source>
        <dbReference type="Pfam" id="PF03184"/>
    </source>
</evidence>
<protein>
    <submittedName>
        <fullName evidence="2">Uncharacterized protein AlNc14C214G8973</fullName>
    </submittedName>
</protein>
<gene>
    <name evidence="2" type="primary">AlNc14C214G8973</name>
    <name evidence="2" type="ORF">ALNC14_100780</name>
</gene>
<accession>F0WRH1</accession>
<dbReference type="GO" id="GO:0003676">
    <property type="term" value="F:nucleic acid binding"/>
    <property type="evidence" value="ECO:0007669"/>
    <property type="project" value="InterPro"/>
</dbReference>
<dbReference type="Pfam" id="PF03184">
    <property type="entry name" value="DDE_1"/>
    <property type="match status" value="1"/>
</dbReference>
<proteinExistence type="predicted"/>